<evidence type="ECO:0000313" key="8">
    <source>
        <dbReference type="EMBL" id="CAK9037420.1"/>
    </source>
</evidence>
<dbReference type="EMBL" id="CAXAMM010015891">
    <property type="protein sequence ID" value="CAK9037420.1"/>
    <property type="molecule type" value="Genomic_DNA"/>
</dbReference>
<dbReference type="Pfam" id="PF01566">
    <property type="entry name" value="Nramp"/>
    <property type="match status" value="1"/>
</dbReference>
<dbReference type="NCBIfam" id="NF037982">
    <property type="entry name" value="Nramp_1"/>
    <property type="match status" value="1"/>
</dbReference>
<feature type="transmembrane region" description="Helical" evidence="7">
    <location>
        <begin position="511"/>
        <end position="530"/>
    </location>
</feature>
<feature type="transmembrane region" description="Helical" evidence="7">
    <location>
        <begin position="673"/>
        <end position="695"/>
    </location>
</feature>
<evidence type="ECO:0000256" key="5">
    <source>
        <dbReference type="ARBA" id="ARBA00022989"/>
    </source>
</evidence>
<evidence type="ECO:0000256" key="7">
    <source>
        <dbReference type="SAM" id="Phobius"/>
    </source>
</evidence>
<sequence length="736" mass="79182">MCMVMMSNQCNAAEVVPGGKLTDEQVTRFARLALDGIVREYPNKPSNVMVGRESVLSPQEMHPVFYGCFDWHSSVHGHWMLVRLLKLYPQASVAGEIRELLDAQLTADKLQVEAEYFDAKENRSFERTYGWAWTLRLAAELKEWDDPDAQRWAKNLEPLESRIVELTKAYLPRLTYPIRTGVHPDTAFALGQMLDYARVVNNEELESLITTYSREKYLSDRSYPSRFEPSGEDFFSTAWNEADLMRRVLGEQEFAEWLEQFLPDLDDANSDAANLLNPAEVSDLTDPKIVHLVGLNLRALAGDVLCLPAHENWLRAMSDERPVANPELRRRWRFGPGFVVTAAFIGPGTVITAGRAGALYGYSLLWTLLLAVLATIVLQEMAGRLGLVARRGLAAAISDSIQSAWARRMAALLVLSAIVLGNTAYQTGNLMGAGMGFSILCGAPAQVGAVVLGSVVLLLLGIGGSIRQLMNLLIVVVVLMSIAFVGTALLVRPEAAQLATGAATFRLPEGSVLTAMALIGTTVVPYNLFLHARVVQERWSESDALGESLRESRIDTLLAVALGGLVTMAILVTAAVAYAGDVVAYAGGAEGTIVASDLAQQLEPLLGAKGKYLFAAGLLAAGFTSAVTAPLAAGYVVAESINRPSPRVAKAAAMAVALLGTILAAASGKSPQATIVFAQAANGLLLPLVAVFLLWTMNRRELLGQYCNNRVLNVAALAVVGIAAALGVKTLVSLAY</sequence>
<dbReference type="PROSITE" id="PS50283">
    <property type="entry name" value="NA_SOLUT_SYMP_3"/>
    <property type="match status" value="1"/>
</dbReference>
<feature type="transmembrane region" description="Helical" evidence="7">
    <location>
        <begin position="612"/>
        <end position="636"/>
    </location>
</feature>
<dbReference type="Proteomes" id="UP001642464">
    <property type="component" value="Unassembled WGS sequence"/>
</dbReference>
<gene>
    <name evidence="8" type="ORF">SCF082_LOCUS22135</name>
</gene>
<dbReference type="Gene3D" id="1.20.1730.10">
    <property type="entry name" value="Sodium/glucose cotransporter"/>
    <property type="match status" value="1"/>
</dbReference>
<accession>A0ABP0LE36</accession>
<feature type="transmembrane region" description="Helical" evidence="7">
    <location>
        <begin position="472"/>
        <end position="491"/>
    </location>
</feature>
<keyword evidence="3" id="KW-0813">Transport</keyword>
<keyword evidence="6 7" id="KW-0472">Membrane</keyword>
<organism evidence="8 9">
    <name type="scientific">Durusdinium trenchii</name>
    <dbReference type="NCBI Taxonomy" id="1381693"/>
    <lineage>
        <taxon>Eukaryota</taxon>
        <taxon>Sar</taxon>
        <taxon>Alveolata</taxon>
        <taxon>Dinophyceae</taxon>
        <taxon>Suessiales</taxon>
        <taxon>Symbiodiniaceae</taxon>
        <taxon>Durusdinium</taxon>
    </lineage>
</organism>
<protein>
    <submittedName>
        <fullName evidence="8">Divalent metal cation transporter MntH</fullName>
    </submittedName>
</protein>
<keyword evidence="5 7" id="KW-1133">Transmembrane helix</keyword>
<feature type="transmembrane region" description="Helical" evidence="7">
    <location>
        <begin position="648"/>
        <end position="667"/>
    </location>
</feature>
<dbReference type="PANTHER" id="PTHR11706">
    <property type="entry name" value="SOLUTE CARRIER PROTEIN FAMILY 11 MEMBER"/>
    <property type="match status" value="1"/>
</dbReference>
<feature type="transmembrane region" description="Helical" evidence="7">
    <location>
        <begin position="334"/>
        <end position="353"/>
    </location>
</feature>
<evidence type="ECO:0000256" key="2">
    <source>
        <dbReference type="ARBA" id="ARBA00006434"/>
    </source>
</evidence>
<feature type="transmembrane region" description="Helical" evidence="7">
    <location>
        <begin position="711"/>
        <end position="732"/>
    </location>
</feature>
<evidence type="ECO:0000256" key="3">
    <source>
        <dbReference type="ARBA" id="ARBA00022448"/>
    </source>
</evidence>
<dbReference type="PANTHER" id="PTHR11706:SF33">
    <property type="entry name" value="NATURAL RESISTANCE-ASSOCIATED MACROPHAGE PROTEIN 2"/>
    <property type="match status" value="1"/>
</dbReference>
<feature type="transmembrane region" description="Helical" evidence="7">
    <location>
        <begin position="557"/>
        <end position="579"/>
    </location>
</feature>
<comment type="subcellular location">
    <subcellularLocation>
        <location evidence="1">Membrane</location>
        <topology evidence="1">Multi-pass membrane protein</topology>
    </subcellularLocation>
</comment>
<evidence type="ECO:0000256" key="6">
    <source>
        <dbReference type="ARBA" id="ARBA00023136"/>
    </source>
</evidence>
<dbReference type="InterPro" id="IPR001046">
    <property type="entry name" value="NRAMP_fam"/>
</dbReference>
<evidence type="ECO:0000313" key="9">
    <source>
        <dbReference type="Proteomes" id="UP001642464"/>
    </source>
</evidence>
<dbReference type="InterPro" id="IPR021365">
    <property type="entry name" value="DUF2891"/>
</dbReference>
<proteinExistence type="inferred from homology"/>
<dbReference type="InterPro" id="IPR001734">
    <property type="entry name" value="Na/solute_symporter"/>
</dbReference>
<reference evidence="8 9" key="1">
    <citation type="submission" date="2024-02" db="EMBL/GenBank/DDBJ databases">
        <authorList>
            <person name="Chen Y."/>
            <person name="Shah S."/>
            <person name="Dougan E. K."/>
            <person name="Thang M."/>
            <person name="Chan C."/>
        </authorList>
    </citation>
    <scope>NUCLEOTIDE SEQUENCE [LARGE SCALE GENOMIC DNA]</scope>
</reference>
<evidence type="ECO:0000256" key="4">
    <source>
        <dbReference type="ARBA" id="ARBA00022692"/>
    </source>
</evidence>
<comment type="similarity">
    <text evidence="2">Belongs to the sodium:solute symporter (SSF) (TC 2.A.21) family.</text>
</comment>
<keyword evidence="4 7" id="KW-0812">Transmembrane</keyword>
<feature type="transmembrane region" description="Helical" evidence="7">
    <location>
        <begin position="437"/>
        <end position="460"/>
    </location>
</feature>
<dbReference type="PRINTS" id="PR00447">
    <property type="entry name" value="NATRESASSCMP"/>
</dbReference>
<dbReference type="InterPro" id="IPR038377">
    <property type="entry name" value="Na/Glc_symporter_sf"/>
</dbReference>
<feature type="transmembrane region" description="Helical" evidence="7">
    <location>
        <begin position="359"/>
        <end position="378"/>
    </location>
</feature>
<evidence type="ECO:0000256" key="1">
    <source>
        <dbReference type="ARBA" id="ARBA00004141"/>
    </source>
</evidence>
<name>A0ABP0LE36_9DINO</name>
<keyword evidence="9" id="KW-1185">Reference proteome</keyword>
<comment type="caution">
    <text evidence="8">The sequence shown here is derived from an EMBL/GenBank/DDBJ whole genome shotgun (WGS) entry which is preliminary data.</text>
</comment>
<dbReference type="Pfam" id="PF11199">
    <property type="entry name" value="DUF2891"/>
    <property type="match status" value="1"/>
</dbReference>
<feature type="transmembrane region" description="Helical" evidence="7">
    <location>
        <begin position="409"/>
        <end position="425"/>
    </location>
</feature>